<dbReference type="EMBL" id="BART01001132">
    <property type="protein sequence ID" value="GAG62916.1"/>
    <property type="molecule type" value="Genomic_DNA"/>
</dbReference>
<feature type="transmembrane region" description="Helical" evidence="6">
    <location>
        <begin position="153"/>
        <end position="174"/>
    </location>
</feature>
<evidence type="ECO:0000256" key="2">
    <source>
        <dbReference type="ARBA" id="ARBA00022475"/>
    </source>
</evidence>
<dbReference type="PANTHER" id="PTHR30250:SF11">
    <property type="entry name" value="O-ANTIGEN TRANSPORTER-RELATED"/>
    <property type="match status" value="1"/>
</dbReference>
<keyword evidence="2" id="KW-1003">Cell membrane</keyword>
<feature type="transmembrane region" description="Helical" evidence="6">
    <location>
        <begin position="180"/>
        <end position="203"/>
    </location>
</feature>
<feature type="transmembrane region" description="Helical" evidence="6">
    <location>
        <begin position="44"/>
        <end position="69"/>
    </location>
</feature>
<dbReference type="GO" id="GO:0005886">
    <property type="term" value="C:plasma membrane"/>
    <property type="evidence" value="ECO:0007669"/>
    <property type="project" value="UniProtKB-SubCell"/>
</dbReference>
<evidence type="ECO:0008006" key="8">
    <source>
        <dbReference type="Google" id="ProtNLM"/>
    </source>
</evidence>
<feature type="non-terminal residue" evidence="7">
    <location>
        <position position="223"/>
    </location>
</feature>
<proteinExistence type="predicted"/>
<feature type="transmembrane region" description="Helical" evidence="6">
    <location>
        <begin position="81"/>
        <end position="105"/>
    </location>
</feature>
<feature type="transmembrane region" description="Helical" evidence="6">
    <location>
        <begin position="121"/>
        <end position="141"/>
    </location>
</feature>
<sequence length="223" mass="25396">MNTDEIIQKSISGAKWTVILSIVAMPLGYAINIILGQISPEALGIYGLLSIFILSVTTFILFGGSNVIIKYLPEIEEDKKVSFLISYILIVFLIAIFAIGLIFLYPQILEFIFGQALPLNILPYLIIFIPIIILYSVFDYALNGLMEIKTSVILRQVIVYGKFIVFVILFLFYKDFFRDHLWAIIWGLFFVFYTILGLLALSLTTKKIKITSLNKSISKNYDH</sequence>
<reference evidence="7" key="1">
    <citation type="journal article" date="2014" name="Front. Microbiol.">
        <title>High frequency of phylogenetically diverse reductive dehalogenase-homologous genes in deep subseafloor sedimentary metagenomes.</title>
        <authorList>
            <person name="Kawai M."/>
            <person name="Futagami T."/>
            <person name="Toyoda A."/>
            <person name="Takaki Y."/>
            <person name="Nishi S."/>
            <person name="Hori S."/>
            <person name="Arai W."/>
            <person name="Tsubouchi T."/>
            <person name="Morono Y."/>
            <person name="Uchiyama I."/>
            <person name="Ito T."/>
            <person name="Fujiyama A."/>
            <person name="Inagaki F."/>
            <person name="Takami H."/>
        </authorList>
    </citation>
    <scope>NUCLEOTIDE SEQUENCE</scope>
    <source>
        <strain evidence="7">Expedition CK06-06</strain>
    </source>
</reference>
<comment type="caution">
    <text evidence="7">The sequence shown here is derived from an EMBL/GenBank/DDBJ whole genome shotgun (WGS) entry which is preliminary data.</text>
</comment>
<evidence type="ECO:0000256" key="6">
    <source>
        <dbReference type="SAM" id="Phobius"/>
    </source>
</evidence>
<evidence type="ECO:0000256" key="1">
    <source>
        <dbReference type="ARBA" id="ARBA00004651"/>
    </source>
</evidence>
<keyword evidence="3 6" id="KW-0812">Transmembrane</keyword>
<dbReference type="AlphaFoldDB" id="X1ASS3"/>
<protein>
    <recommendedName>
        <fullName evidence="8">Polysaccharide biosynthesis protein C-terminal domain-containing protein</fullName>
    </recommendedName>
</protein>
<keyword evidence="4 6" id="KW-1133">Transmembrane helix</keyword>
<evidence type="ECO:0000256" key="4">
    <source>
        <dbReference type="ARBA" id="ARBA00022989"/>
    </source>
</evidence>
<dbReference type="PANTHER" id="PTHR30250">
    <property type="entry name" value="PST FAMILY PREDICTED COLANIC ACID TRANSPORTER"/>
    <property type="match status" value="1"/>
</dbReference>
<feature type="transmembrane region" description="Helical" evidence="6">
    <location>
        <begin position="16"/>
        <end position="38"/>
    </location>
</feature>
<evidence type="ECO:0000256" key="3">
    <source>
        <dbReference type="ARBA" id="ARBA00022692"/>
    </source>
</evidence>
<name>X1ASS3_9ZZZZ</name>
<evidence type="ECO:0000256" key="5">
    <source>
        <dbReference type="ARBA" id="ARBA00023136"/>
    </source>
</evidence>
<accession>X1ASS3</accession>
<evidence type="ECO:0000313" key="7">
    <source>
        <dbReference type="EMBL" id="GAG62916.1"/>
    </source>
</evidence>
<comment type="subcellular location">
    <subcellularLocation>
        <location evidence="1">Cell membrane</location>
        <topology evidence="1">Multi-pass membrane protein</topology>
    </subcellularLocation>
</comment>
<dbReference type="InterPro" id="IPR050833">
    <property type="entry name" value="Poly_Biosynth_Transport"/>
</dbReference>
<keyword evidence="5 6" id="KW-0472">Membrane</keyword>
<gene>
    <name evidence="7" type="ORF">S01H4_04276</name>
</gene>
<organism evidence="7">
    <name type="scientific">marine sediment metagenome</name>
    <dbReference type="NCBI Taxonomy" id="412755"/>
    <lineage>
        <taxon>unclassified sequences</taxon>
        <taxon>metagenomes</taxon>
        <taxon>ecological metagenomes</taxon>
    </lineage>
</organism>